<protein>
    <submittedName>
        <fullName evidence="6">11239_t:CDS:1</fullName>
    </submittedName>
</protein>
<dbReference type="InterPro" id="IPR011009">
    <property type="entry name" value="Kinase-like_dom_sf"/>
</dbReference>
<gene>
    <name evidence="6" type="ORF">PBRASI_LOCUS6207</name>
</gene>
<dbReference type="InterPro" id="IPR051681">
    <property type="entry name" value="Ser/Thr_Kinases-Pseudokinases"/>
</dbReference>
<name>A0A9N9BMG1_9GLOM</name>
<dbReference type="GO" id="GO:0005524">
    <property type="term" value="F:ATP binding"/>
    <property type="evidence" value="ECO:0007669"/>
    <property type="project" value="UniProtKB-KW"/>
</dbReference>
<dbReference type="Proteomes" id="UP000789739">
    <property type="component" value="Unassembled WGS sequence"/>
</dbReference>
<dbReference type="PANTHER" id="PTHR44329">
    <property type="entry name" value="SERINE/THREONINE-PROTEIN KINASE TNNI3K-RELATED"/>
    <property type="match status" value="1"/>
</dbReference>
<dbReference type="SUPFAM" id="SSF56112">
    <property type="entry name" value="Protein kinase-like (PK-like)"/>
    <property type="match status" value="1"/>
</dbReference>
<dbReference type="PANTHER" id="PTHR44329:SF288">
    <property type="entry name" value="MITOGEN-ACTIVATED PROTEIN KINASE KINASE KINASE 20"/>
    <property type="match status" value="1"/>
</dbReference>
<evidence type="ECO:0000256" key="4">
    <source>
        <dbReference type="ARBA" id="ARBA00022840"/>
    </source>
</evidence>
<evidence type="ECO:0000256" key="2">
    <source>
        <dbReference type="ARBA" id="ARBA00022741"/>
    </source>
</evidence>
<proteinExistence type="predicted"/>
<evidence type="ECO:0000256" key="3">
    <source>
        <dbReference type="ARBA" id="ARBA00022777"/>
    </source>
</evidence>
<evidence type="ECO:0000313" key="7">
    <source>
        <dbReference type="Proteomes" id="UP000789739"/>
    </source>
</evidence>
<keyword evidence="7" id="KW-1185">Reference proteome</keyword>
<dbReference type="Gene3D" id="1.10.510.10">
    <property type="entry name" value="Transferase(Phosphotransferase) domain 1"/>
    <property type="match status" value="1"/>
</dbReference>
<dbReference type="AlphaFoldDB" id="A0A9N9BMG1"/>
<feature type="non-terminal residue" evidence="6">
    <location>
        <position position="330"/>
    </location>
</feature>
<keyword evidence="2" id="KW-0547">Nucleotide-binding</keyword>
<accession>A0A9N9BMG1</accession>
<sequence length="330" mass="38202">MGCRLNGNEKRWLKNLIEEKSITLYPYSRFEVQNSCRTIKESSHMVVLEEILESHDIAREHFYNSEEFANEVAIHQKANHSNIIRFFGITEDLNRKFIVLEHVDGSLFKYLKEHSNKLSWKRKNQLALDITKGLEYLHSMKVLHKNLTSNNIHVHDGTAKISAVGLSRLIPQSTNSPRYTDVMYCEPNFKHNKESDVYSLGVLFWEISGGRLSSNFALQLEPVAGTPDDYVKLYRECCDRDPIKRPSCKEIRNILEISLMLKGNDPMKIGNDDELLELPEEQPYTEHLLEIINNQATVGALEIHSFNWVMNWLANNNYIVENVLNALMSH</sequence>
<evidence type="ECO:0000259" key="5">
    <source>
        <dbReference type="PROSITE" id="PS50011"/>
    </source>
</evidence>
<keyword evidence="4" id="KW-0067">ATP-binding</keyword>
<feature type="domain" description="Protein kinase" evidence="5">
    <location>
        <begin position="1"/>
        <end position="259"/>
    </location>
</feature>
<dbReference type="Pfam" id="PF07714">
    <property type="entry name" value="PK_Tyr_Ser-Thr"/>
    <property type="match status" value="1"/>
</dbReference>
<evidence type="ECO:0000256" key="1">
    <source>
        <dbReference type="ARBA" id="ARBA00022679"/>
    </source>
</evidence>
<comment type="caution">
    <text evidence="6">The sequence shown here is derived from an EMBL/GenBank/DDBJ whole genome shotgun (WGS) entry which is preliminary data.</text>
</comment>
<evidence type="ECO:0000313" key="6">
    <source>
        <dbReference type="EMBL" id="CAG8573061.1"/>
    </source>
</evidence>
<keyword evidence="3" id="KW-0418">Kinase</keyword>
<reference evidence="6" key="1">
    <citation type="submission" date="2021-06" db="EMBL/GenBank/DDBJ databases">
        <authorList>
            <person name="Kallberg Y."/>
            <person name="Tangrot J."/>
            <person name="Rosling A."/>
        </authorList>
    </citation>
    <scope>NUCLEOTIDE SEQUENCE</scope>
    <source>
        <strain evidence="6">BR232B</strain>
    </source>
</reference>
<dbReference type="GO" id="GO:0004674">
    <property type="term" value="F:protein serine/threonine kinase activity"/>
    <property type="evidence" value="ECO:0007669"/>
    <property type="project" value="TreeGrafter"/>
</dbReference>
<dbReference type="InterPro" id="IPR000719">
    <property type="entry name" value="Prot_kinase_dom"/>
</dbReference>
<dbReference type="OrthoDB" id="6718656at2759"/>
<keyword evidence="1" id="KW-0808">Transferase</keyword>
<dbReference type="EMBL" id="CAJVPI010000797">
    <property type="protein sequence ID" value="CAG8573061.1"/>
    <property type="molecule type" value="Genomic_DNA"/>
</dbReference>
<dbReference type="InterPro" id="IPR001245">
    <property type="entry name" value="Ser-Thr/Tyr_kinase_cat_dom"/>
</dbReference>
<dbReference type="PROSITE" id="PS50011">
    <property type="entry name" value="PROTEIN_KINASE_DOM"/>
    <property type="match status" value="1"/>
</dbReference>
<organism evidence="6 7">
    <name type="scientific">Paraglomus brasilianum</name>
    <dbReference type="NCBI Taxonomy" id="144538"/>
    <lineage>
        <taxon>Eukaryota</taxon>
        <taxon>Fungi</taxon>
        <taxon>Fungi incertae sedis</taxon>
        <taxon>Mucoromycota</taxon>
        <taxon>Glomeromycotina</taxon>
        <taxon>Glomeromycetes</taxon>
        <taxon>Paraglomerales</taxon>
        <taxon>Paraglomeraceae</taxon>
        <taxon>Paraglomus</taxon>
    </lineage>
</organism>